<dbReference type="EMBL" id="BMAT01007869">
    <property type="protein sequence ID" value="GFR73114.1"/>
    <property type="molecule type" value="Genomic_DNA"/>
</dbReference>
<keyword evidence="3" id="KW-1185">Reference proteome</keyword>
<evidence type="ECO:0000313" key="2">
    <source>
        <dbReference type="EMBL" id="GFR73114.1"/>
    </source>
</evidence>
<dbReference type="AlphaFoldDB" id="A0AAV4FJ91"/>
<keyword evidence="1" id="KW-0732">Signal</keyword>
<evidence type="ECO:0008006" key="4">
    <source>
        <dbReference type="Google" id="ProtNLM"/>
    </source>
</evidence>
<feature type="signal peptide" evidence="1">
    <location>
        <begin position="1"/>
        <end position="27"/>
    </location>
</feature>
<proteinExistence type="predicted"/>
<organism evidence="2 3">
    <name type="scientific">Elysia marginata</name>
    <dbReference type="NCBI Taxonomy" id="1093978"/>
    <lineage>
        <taxon>Eukaryota</taxon>
        <taxon>Metazoa</taxon>
        <taxon>Spiralia</taxon>
        <taxon>Lophotrochozoa</taxon>
        <taxon>Mollusca</taxon>
        <taxon>Gastropoda</taxon>
        <taxon>Heterobranchia</taxon>
        <taxon>Euthyneura</taxon>
        <taxon>Panpulmonata</taxon>
        <taxon>Sacoglossa</taxon>
        <taxon>Placobranchoidea</taxon>
        <taxon>Plakobranchidae</taxon>
        <taxon>Elysia</taxon>
    </lineage>
</organism>
<evidence type="ECO:0000313" key="3">
    <source>
        <dbReference type="Proteomes" id="UP000762676"/>
    </source>
</evidence>
<gene>
    <name evidence="2" type="ORF">ElyMa_003858300</name>
</gene>
<sequence length="95" mass="10353">MMLKMIYLIKLRITAVAIVMAAMSTSAFNTREGHFQACAEGGSANDDLPLAVEVVPNSLACATRCLMLNGCFSYFLIPYTGKYNVRVVVQVSLMP</sequence>
<reference evidence="2 3" key="1">
    <citation type="journal article" date="2021" name="Elife">
        <title>Chloroplast acquisition without the gene transfer in kleptoplastic sea slugs, Plakobranchus ocellatus.</title>
        <authorList>
            <person name="Maeda T."/>
            <person name="Takahashi S."/>
            <person name="Yoshida T."/>
            <person name="Shimamura S."/>
            <person name="Takaki Y."/>
            <person name="Nagai Y."/>
            <person name="Toyoda A."/>
            <person name="Suzuki Y."/>
            <person name="Arimoto A."/>
            <person name="Ishii H."/>
            <person name="Satoh N."/>
            <person name="Nishiyama T."/>
            <person name="Hasebe M."/>
            <person name="Maruyama T."/>
            <person name="Minagawa J."/>
            <person name="Obokata J."/>
            <person name="Shigenobu S."/>
        </authorList>
    </citation>
    <scope>NUCLEOTIDE SEQUENCE [LARGE SCALE GENOMIC DNA]</scope>
</reference>
<dbReference type="Proteomes" id="UP000762676">
    <property type="component" value="Unassembled WGS sequence"/>
</dbReference>
<comment type="caution">
    <text evidence="2">The sequence shown here is derived from an EMBL/GenBank/DDBJ whole genome shotgun (WGS) entry which is preliminary data.</text>
</comment>
<feature type="chain" id="PRO_5043966111" description="Apple domain-containing protein" evidence="1">
    <location>
        <begin position="28"/>
        <end position="95"/>
    </location>
</feature>
<accession>A0AAV4FJ91</accession>
<evidence type="ECO:0000256" key="1">
    <source>
        <dbReference type="SAM" id="SignalP"/>
    </source>
</evidence>
<protein>
    <recommendedName>
        <fullName evidence="4">Apple domain-containing protein</fullName>
    </recommendedName>
</protein>
<name>A0AAV4FJ91_9GAST</name>